<dbReference type="InterPro" id="IPR003829">
    <property type="entry name" value="Pirin_N_dom"/>
</dbReference>
<dbReference type="SUPFAM" id="SSF51182">
    <property type="entry name" value="RmlC-like cupins"/>
    <property type="match status" value="1"/>
</dbReference>
<dbReference type="PANTHER" id="PTHR13903">
    <property type="entry name" value="PIRIN-RELATED"/>
    <property type="match status" value="1"/>
</dbReference>
<comment type="similarity">
    <text evidence="1 2">Belongs to the pirin family.</text>
</comment>
<dbReference type="CDD" id="cd02909">
    <property type="entry name" value="cupin_pirin_N"/>
    <property type="match status" value="1"/>
</dbReference>
<proteinExistence type="inferred from homology"/>
<protein>
    <submittedName>
        <fullName evidence="5">Pirin family protein</fullName>
    </submittedName>
</protein>
<feature type="domain" description="Pirin C-terminal" evidence="4">
    <location>
        <begin position="167"/>
        <end position="273"/>
    </location>
</feature>
<accession>A0ABW3PMF5</accession>
<dbReference type="InterPro" id="IPR011051">
    <property type="entry name" value="RmlC_Cupin_sf"/>
</dbReference>
<dbReference type="Pfam" id="PF02678">
    <property type="entry name" value="Pirin"/>
    <property type="match status" value="1"/>
</dbReference>
<comment type="caution">
    <text evidence="5">The sequence shown here is derived from an EMBL/GenBank/DDBJ whole genome shotgun (WGS) entry which is preliminary data.</text>
</comment>
<gene>
    <name evidence="5" type="ORF">ACFQ3J_07915</name>
</gene>
<dbReference type="Gene3D" id="2.60.120.10">
    <property type="entry name" value="Jelly Rolls"/>
    <property type="match status" value="2"/>
</dbReference>
<dbReference type="Pfam" id="PF05726">
    <property type="entry name" value="Pirin_C"/>
    <property type="match status" value="1"/>
</dbReference>
<keyword evidence="6" id="KW-1185">Reference proteome</keyword>
<dbReference type="InterPro" id="IPR008778">
    <property type="entry name" value="Pirin_C_dom"/>
</dbReference>
<evidence type="ECO:0000313" key="5">
    <source>
        <dbReference type="EMBL" id="MFD1128094.1"/>
    </source>
</evidence>
<evidence type="ECO:0000259" key="4">
    <source>
        <dbReference type="Pfam" id="PF05726"/>
    </source>
</evidence>
<name>A0ABW3PMF5_9BACL</name>
<evidence type="ECO:0000313" key="6">
    <source>
        <dbReference type="Proteomes" id="UP001597169"/>
    </source>
</evidence>
<evidence type="ECO:0000259" key="3">
    <source>
        <dbReference type="Pfam" id="PF02678"/>
    </source>
</evidence>
<dbReference type="InterPro" id="IPR012093">
    <property type="entry name" value="Pirin"/>
</dbReference>
<feature type="domain" description="Pirin N-terminal" evidence="3">
    <location>
        <begin position="43"/>
        <end position="114"/>
    </location>
</feature>
<sequence>MQREITRVWTVTPVKRSSTHTAGIVLEPGHWHEYDPFLLMAEDWFESGTFSMHPHRGFETVTYIIEGNLSHFDNKNGAGQLGTGDVQWMTAGRGVVHTEEPSPGETVHSLQLWVNLPRDKKMTDPRYQNLLSSEMPVRKEEGALIRVFSGSSKEVVAPTQNHVPVTMVELNLEAGSTVTQDLPADYNGFLYILEGRGIFGSNEVSGEASQVLWLGEAPADEGSDVLVHATTKLRAVLFAGKPVREPVVQYGMFVMNSQAEIQQAIKDYQSGKFSQ</sequence>
<dbReference type="InterPro" id="IPR014710">
    <property type="entry name" value="RmlC-like_jellyroll"/>
</dbReference>
<evidence type="ECO:0000256" key="2">
    <source>
        <dbReference type="RuleBase" id="RU003457"/>
    </source>
</evidence>
<reference evidence="6" key="1">
    <citation type="journal article" date="2019" name="Int. J. Syst. Evol. Microbiol.">
        <title>The Global Catalogue of Microorganisms (GCM) 10K type strain sequencing project: providing services to taxonomists for standard genome sequencing and annotation.</title>
        <authorList>
            <consortium name="The Broad Institute Genomics Platform"/>
            <consortium name="The Broad Institute Genome Sequencing Center for Infectious Disease"/>
            <person name="Wu L."/>
            <person name="Ma J."/>
        </authorList>
    </citation>
    <scope>NUCLEOTIDE SEQUENCE [LARGE SCALE GENOMIC DNA]</scope>
    <source>
        <strain evidence="6">CCUG 53519</strain>
    </source>
</reference>
<dbReference type="EMBL" id="JBHTKX010000001">
    <property type="protein sequence ID" value="MFD1128094.1"/>
    <property type="molecule type" value="Genomic_DNA"/>
</dbReference>
<evidence type="ECO:0000256" key="1">
    <source>
        <dbReference type="ARBA" id="ARBA00008416"/>
    </source>
</evidence>
<dbReference type="Proteomes" id="UP001597169">
    <property type="component" value="Unassembled WGS sequence"/>
</dbReference>
<dbReference type="CDD" id="cd02247">
    <property type="entry name" value="cupin_pirin_C"/>
    <property type="match status" value="1"/>
</dbReference>
<dbReference type="PIRSF" id="PIRSF006232">
    <property type="entry name" value="Pirin"/>
    <property type="match status" value="1"/>
</dbReference>
<organism evidence="5 6">
    <name type="scientific">Paenibacillus provencensis</name>
    <dbReference type="NCBI Taxonomy" id="441151"/>
    <lineage>
        <taxon>Bacteria</taxon>
        <taxon>Bacillati</taxon>
        <taxon>Bacillota</taxon>
        <taxon>Bacilli</taxon>
        <taxon>Bacillales</taxon>
        <taxon>Paenibacillaceae</taxon>
        <taxon>Paenibacillus</taxon>
    </lineage>
</organism>
<dbReference type="RefSeq" id="WP_251583889.1">
    <property type="nucleotide sequence ID" value="NZ_JBHTKX010000001.1"/>
</dbReference>
<dbReference type="PANTHER" id="PTHR13903:SF8">
    <property type="entry name" value="PIRIN"/>
    <property type="match status" value="1"/>
</dbReference>